<evidence type="ECO:0000313" key="2">
    <source>
        <dbReference type="Proteomes" id="UP001152888"/>
    </source>
</evidence>
<organism evidence="1 2">
    <name type="scientific">Acanthoscelides obtectus</name>
    <name type="common">Bean weevil</name>
    <name type="synonym">Bruchus obtectus</name>
    <dbReference type="NCBI Taxonomy" id="200917"/>
    <lineage>
        <taxon>Eukaryota</taxon>
        <taxon>Metazoa</taxon>
        <taxon>Ecdysozoa</taxon>
        <taxon>Arthropoda</taxon>
        <taxon>Hexapoda</taxon>
        <taxon>Insecta</taxon>
        <taxon>Pterygota</taxon>
        <taxon>Neoptera</taxon>
        <taxon>Endopterygota</taxon>
        <taxon>Coleoptera</taxon>
        <taxon>Polyphaga</taxon>
        <taxon>Cucujiformia</taxon>
        <taxon>Chrysomeloidea</taxon>
        <taxon>Chrysomelidae</taxon>
        <taxon>Bruchinae</taxon>
        <taxon>Bruchini</taxon>
        <taxon>Acanthoscelides</taxon>
    </lineage>
</organism>
<dbReference type="Proteomes" id="UP001152888">
    <property type="component" value="Unassembled WGS sequence"/>
</dbReference>
<dbReference type="EMBL" id="CAKOFQ010009810">
    <property type="protein sequence ID" value="CAH2018537.1"/>
    <property type="molecule type" value="Genomic_DNA"/>
</dbReference>
<dbReference type="OrthoDB" id="6162375at2759"/>
<reference evidence="1" key="1">
    <citation type="submission" date="2022-03" db="EMBL/GenBank/DDBJ databases">
        <authorList>
            <person name="Sayadi A."/>
        </authorList>
    </citation>
    <scope>NUCLEOTIDE SEQUENCE</scope>
</reference>
<accession>A0A9P0QF35</accession>
<comment type="caution">
    <text evidence="1">The sequence shown here is derived from an EMBL/GenBank/DDBJ whole genome shotgun (WGS) entry which is preliminary data.</text>
</comment>
<sequence length="98" mass="10696">MGYNVIPEHDNSDGIVRIIFGKKIDELKNQQEVLKNGIAGILGNKPNLTIEIIQLRALTESQTELKVTVTEKGVTGTGRKIPATDLAAFLINHSRNSS</sequence>
<keyword evidence="2" id="KW-1185">Reference proteome</keyword>
<evidence type="ECO:0000313" key="1">
    <source>
        <dbReference type="EMBL" id="CAH2018537.1"/>
    </source>
</evidence>
<dbReference type="AlphaFoldDB" id="A0A9P0QF35"/>
<name>A0A9P0QF35_ACAOB</name>
<proteinExistence type="predicted"/>
<gene>
    <name evidence="1" type="ORF">ACAOBT_LOCUS36676</name>
</gene>
<protein>
    <submittedName>
        <fullName evidence="1">Uncharacterized protein</fullName>
    </submittedName>
</protein>